<protein>
    <recommendedName>
        <fullName evidence="4">Permease</fullName>
    </recommendedName>
</protein>
<evidence type="ECO:0008006" key="4">
    <source>
        <dbReference type="Google" id="ProtNLM"/>
    </source>
</evidence>
<name>A0ABW4ZXB8_9BACL</name>
<keyword evidence="1" id="KW-0472">Membrane</keyword>
<proteinExistence type="predicted"/>
<dbReference type="RefSeq" id="WP_386045461.1">
    <property type="nucleotide sequence ID" value="NZ_JBHUIO010000005.1"/>
</dbReference>
<comment type="caution">
    <text evidence="2">The sequence shown here is derived from an EMBL/GenBank/DDBJ whole genome shotgun (WGS) entry which is preliminary data.</text>
</comment>
<sequence>MGGFISFLISLMFFYFGVKNLKRGKKVSAVILLLLGLMFTGGWLPALIGMVFSLVFALAILAGGAYIVLKLMRKLKEDQPVCRHSGDVHTAGRVKVDDRFDDEWKDFLKKQRN</sequence>
<feature type="transmembrane region" description="Helical" evidence="1">
    <location>
        <begin position="27"/>
        <end position="44"/>
    </location>
</feature>
<evidence type="ECO:0000313" key="3">
    <source>
        <dbReference type="Proteomes" id="UP001597343"/>
    </source>
</evidence>
<dbReference type="Proteomes" id="UP001597343">
    <property type="component" value="Unassembled WGS sequence"/>
</dbReference>
<reference evidence="3" key="1">
    <citation type="journal article" date="2019" name="Int. J. Syst. Evol. Microbiol.">
        <title>The Global Catalogue of Microorganisms (GCM) 10K type strain sequencing project: providing services to taxonomists for standard genome sequencing and annotation.</title>
        <authorList>
            <consortium name="The Broad Institute Genomics Platform"/>
            <consortium name="The Broad Institute Genome Sequencing Center for Infectious Disease"/>
            <person name="Wu L."/>
            <person name="Ma J."/>
        </authorList>
    </citation>
    <scope>NUCLEOTIDE SEQUENCE [LARGE SCALE GENOMIC DNA]</scope>
    <source>
        <strain evidence="3">CGMCC 1.13574</strain>
    </source>
</reference>
<organism evidence="2 3">
    <name type="scientific">Tumebacillus lipolyticus</name>
    <dbReference type="NCBI Taxonomy" id="1280370"/>
    <lineage>
        <taxon>Bacteria</taxon>
        <taxon>Bacillati</taxon>
        <taxon>Bacillota</taxon>
        <taxon>Bacilli</taxon>
        <taxon>Bacillales</taxon>
        <taxon>Alicyclobacillaceae</taxon>
        <taxon>Tumebacillus</taxon>
    </lineage>
</organism>
<evidence type="ECO:0000313" key="2">
    <source>
        <dbReference type="EMBL" id="MFD2169931.1"/>
    </source>
</evidence>
<keyword evidence="1" id="KW-0812">Transmembrane</keyword>
<accession>A0ABW4ZXB8</accession>
<gene>
    <name evidence="2" type="ORF">ACFSOY_07980</name>
</gene>
<feature type="transmembrane region" description="Helical" evidence="1">
    <location>
        <begin position="50"/>
        <end position="69"/>
    </location>
</feature>
<dbReference type="EMBL" id="JBHUIO010000005">
    <property type="protein sequence ID" value="MFD2169931.1"/>
    <property type="molecule type" value="Genomic_DNA"/>
</dbReference>
<keyword evidence="1" id="KW-1133">Transmembrane helix</keyword>
<evidence type="ECO:0000256" key="1">
    <source>
        <dbReference type="SAM" id="Phobius"/>
    </source>
</evidence>
<keyword evidence="3" id="KW-1185">Reference proteome</keyword>